<dbReference type="Proteomes" id="UP000625568">
    <property type="component" value="Chromosome 3"/>
</dbReference>
<dbReference type="EMBL" id="CP069484">
    <property type="protein sequence ID" value="QRO80947.1"/>
    <property type="molecule type" value="Genomic_DNA"/>
</dbReference>
<keyword evidence="3" id="KW-1185">Reference proteome</keyword>
<evidence type="ECO:0000313" key="3">
    <source>
        <dbReference type="Proteomes" id="UP000625568"/>
    </source>
</evidence>
<feature type="region of interest" description="Disordered" evidence="1">
    <location>
        <begin position="123"/>
        <end position="146"/>
    </location>
</feature>
<dbReference type="RefSeq" id="WP_128567392.1">
    <property type="nucleotide sequence ID" value="NZ_CABVPR010000086.1"/>
</dbReference>
<protein>
    <submittedName>
        <fullName evidence="2">Uncharacterized protein</fullName>
    </submittedName>
</protein>
<proteinExistence type="predicted"/>
<name>A0A892IIH7_9BURK</name>
<sequence length="146" mass="15611">MNDLFIVYSLGSHVLDHATAHAAASEPVSGLVFARVATLRYSLRAAKQNRGAPLERLPARSSGRSNAARADAARCATQIAGYRIVDVEVVRNAARRRMSQRANVRASGVAPALERPRMSIGRRRVDAGGRPPSGIRTARLFHSGGG</sequence>
<evidence type="ECO:0000256" key="1">
    <source>
        <dbReference type="SAM" id="MobiDB-lite"/>
    </source>
</evidence>
<dbReference type="AlphaFoldDB" id="A0A892IIH7"/>
<gene>
    <name evidence="2" type="ORF">I6K02_27925</name>
</gene>
<evidence type="ECO:0000313" key="2">
    <source>
        <dbReference type="EMBL" id="QRO80947.1"/>
    </source>
</evidence>
<reference evidence="2 3" key="1">
    <citation type="submission" date="2021-02" db="EMBL/GenBank/DDBJ databases">
        <title>FDA dAtabase for Regulatory Grade micrObial Sequences (FDA-ARGOS): Supporting development and validation of Infectious Disease Dx tests.</title>
        <authorList>
            <person name="Minogue T."/>
            <person name="Wolcott M."/>
            <person name="Wasieloski L."/>
            <person name="Aguilar W."/>
            <person name="Moore D."/>
            <person name="Jaissle J."/>
            <person name="Tallon L."/>
            <person name="Sadzewicz L."/>
            <person name="Zhao X."/>
            <person name="Boylan J."/>
            <person name="Ott S."/>
            <person name="Bowen H."/>
            <person name="Vavikolanu K."/>
            <person name="Mehta A."/>
            <person name="Aluvathingal J."/>
            <person name="Nadendla S."/>
            <person name="Yan Y."/>
            <person name="Sichtig H."/>
        </authorList>
    </citation>
    <scope>NUCLEOTIDE SEQUENCE [LARGE SCALE GENOMIC DNA]</scope>
    <source>
        <strain evidence="2 3">FDAARGOS_1272</strain>
    </source>
</reference>
<accession>A0A892IIH7</accession>
<dbReference type="GeneID" id="93131002"/>
<organism evidence="2 3">
    <name type="scientific">Burkholderia dolosa</name>
    <dbReference type="NCBI Taxonomy" id="152500"/>
    <lineage>
        <taxon>Bacteria</taxon>
        <taxon>Pseudomonadati</taxon>
        <taxon>Pseudomonadota</taxon>
        <taxon>Betaproteobacteria</taxon>
        <taxon>Burkholderiales</taxon>
        <taxon>Burkholderiaceae</taxon>
        <taxon>Burkholderia</taxon>
        <taxon>Burkholderia cepacia complex</taxon>
    </lineage>
</organism>